<feature type="transmembrane region" description="Helical" evidence="7">
    <location>
        <begin position="254"/>
        <end position="275"/>
    </location>
</feature>
<dbReference type="AlphaFoldDB" id="A0A1H7Y6K3"/>
<evidence type="ECO:0000256" key="1">
    <source>
        <dbReference type="ARBA" id="ARBA00004141"/>
    </source>
</evidence>
<feature type="transmembrane region" description="Helical" evidence="7">
    <location>
        <begin position="457"/>
        <end position="479"/>
    </location>
</feature>
<name>A0A1H7Y6K3_OLID1</name>
<evidence type="ECO:0000256" key="6">
    <source>
        <dbReference type="RuleBase" id="RU362091"/>
    </source>
</evidence>
<evidence type="ECO:0000313" key="8">
    <source>
        <dbReference type="EMBL" id="SEM41856.1"/>
    </source>
</evidence>
<keyword evidence="5 7" id="KW-0472">Membrane</keyword>
<evidence type="ECO:0000256" key="4">
    <source>
        <dbReference type="ARBA" id="ARBA00022989"/>
    </source>
</evidence>
<dbReference type="GO" id="GO:0005886">
    <property type="term" value="C:plasma membrane"/>
    <property type="evidence" value="ECO:0007669"/>
    <property type="project" value="TreeGrafter"/>
</dbReference>
<feature type="transmembrane region" description="Helical" evidence="7">
    <location>
        <begin position="6"/>
        <end position="28"/>
    </location>
</feature>
<dbReference type="Gene3D" id="1.20.1730.10">
    <property type="entry name" value="Sodium/glucose cotransporter"/>
    <property type="match status" value="1"/>
</dbReference>
<dbReference type="PANTHER" id="PTHR11819:SF195">
    <property type="entry name" value="SODIUM_GLUCOSE COTRANSPORTER 4"/>
    <property type="match status" value="1"/>
</dbReference>
<feature type="transmembrane region" description="Helical" evidence="7">
    <location>
        <begin position="164"/>
        <end position="184"/>
    </location>
</feature>
<dbReference type="RefSeq" id="WP_093331491.1">
    <property type="nucleotide sequence ID" value="NZ_FOAF01000012.1"/>
</dbReference>
<dbReference type="GO" id="GO:0005412">
    <property type="term" value="F:D-glucose:sodium symporter activity"/>
    <property type="evidence" value="ECO:0007669"/>
    <property type="project" value="TreeGrafter"/>
</dbReference>
<evidence type="ECO:0000256" key="3">
    <source>
        <dbReference type="ARBA" id="ARBA00022692"/>
    </source>
</evidence>
<feature type="transmembrane region" description="Helical" evidence="7">
    <location>
        <begin position="296"/>
        <end position="320"/>
    </location>
</feature>
<proteinExistence type="inferred from homology"/>
<feature type="transmembrane region" description="Helical" evidence="7">
    <location>
        <begin position="49"/>
        <end position="70"/>
    </location>
</feature>
<dbReference type="OrthoDB" id="9814523at2"/>
<dbReference type="Proteomes" id="UP000199421">
    <property type="component" value="Unassembled WGS sequence"/>
</dbReference>
<evidence type="ECO:0000256" key="5">
    <source>
        <dbReference type="ARBA" id="ARBA00023136"/>
    </source>
</evidence>
<sequence length="563" mass="61575">MPNQLVIWDYLVFAIYLIIVISYGYWIYRRKKKTETTSSKNFFLAEGSLTWWAIGASIIASNISAEQFIGMSGDGFFAGIAVAIYEWMGAAVLILVAIFLMPVYIKNKIYTMPQFLTRRYNEQVALIMSIFWLFLYVFVNLTSILYLGALAINGLLGGAHFHEIMMVLALFAIFITLGGMKVIGYTDAIQVAVLIVGGLATTYMALTIVSESFGFGKDAMAGFNVLMKEAPDHFHLMITKPTAGASQDYVDKYLILPAFGMYAAGQWISNLNYWGCNQYITQRALGADLKTARTGILFASLLKILMPVIVMLPGIIAYVLHRKGLLPAMDGGNKDAAYAAILTFLPAGLKGLAVAALTAAIVASLAGKANSISTIFTMDVYKKYLDKDADEIKMVKTGRVAVVVAMLLSIAFTWNDLLGISGEGGYTFVQKYSSFISPGVLATFLLGMFWKRTSGTAAVVGILTGFAASIFFNQLAVSLLGPETWLYSAFKNSDGVYEIPFFICLGWSFLTTMLVMVGVSLAGPKISAKAIELDKSMFKLEPSTIILSVTTILLLAVIYSRFW</sequence>
<reference evidence="9" key="1">
    <citation type="submission" date="2016-10" db="EMBL/GenBank/DDBJ databases">
        <authorList>
            <person name="Varghese N."/>
            <person name="Submissions S."/>
        </authorList>
    </citation>
    <scope>NUCLEOTIDE SEQUENCE [LARGE SCALE GENOMIC DNA]</scope>
    <source>
        <strain evidence="9">DSM 18733</strain>
    </source>
</reference>
<dbReference type="PROSITE" id="PS50283">
    <property type="entry name" value="NA_SOLUT_SYMP_3"/>
    <property type="match status" value="1"/>
</dbReference>
<accession>A0A1H7Y6K3</accession>
<feature type="transmembrane region" description="Helical" evidence="7">
    <location>
        <begin position="432"/>
        <end position="450"/>
    </location>
</feature>
<keyword evidence="4 7" id="KW-1133">Transmembrane helix</keyword>
<dbReference type="PANTHER" id="PTHR11819">
    <property type="entry name" value="SOLUTE CARRIER FAMILY 5"/>
    <property type="match status" value="1"/>
</dbReference>
<dbReference type="InterPro" id="IPR038377">
    <property type="entry name" value="Na/Glc_symporter_sf"/>
</dbReference>
<dbReference type="EMBL" id="FOAF01000012">
    <property type="protein sequence ID" value="SEM41856.1"/>
    <property type="molecule type" value="Genomic_DNA"/>
</dbReference>
<feature type="transmembrane region" description="Helical" evidence="7">
    <location>
        <begin position="126"/>
        <end position="152"/>
    </location>
</feature>
<feature type="transmembrane region" description="Helical" evidence="7">
    <location>
        <begin position="400"/>
        <end position="420"/>
    </location>
</feature>
<feature type="transmembrane region" description="Helical" evidence="7">
    <location>
        <begin position="544"/>
        <end position="562"/>
    </location>
</feature>
<feature type="transmembrane region" description="Helical" evidence="7">
    <location>
        <begin position="499"/>
        <end position="523"/>
    </location>
</feature>
<evidence type="ECO:0000256" key="2">
    <source>
        <dbReference type="ARBA" id="ARBA00006434"/>
    </source>
</evidence>
<organism evidence="8 9">
    <name type="scientific">Olivibacter domesticus</name>
    <name type="common">Pseudosphingobacterium domesticum</name>
    <dbReference type="NCBI Taxonomy" id="407022"/>
    <lineage>
        <taxon>Bacteria</taxon>
        <taxon>Pseudomonadati</taxon>
        <taxon>Bacteroidota</taxon>
        <taxon>Sphingobacteriia</taxon>
        <taxon>Sphingobacteriales</taxon>
        <taxon>Sphingobacteriaceae</taxon>
        <taxon>Olivibacter</taxon>
    </lineage>
</organism>
<comment type="similarity">
    <text evidence="2 6">Belongs to the sodium:solute symporter (SSF) (TC 2.A.21) family.</text>
</comment>
<evidence type="ECO:0000256" key="7">
    <source>
        <dbReference type="SAM" id="Phobius"/>
    </source>
</evidence>
<comment type="subcellular location">
    <subcellularLocation>
        <location evidence="1">Membrane</location>
        <topology evidence="1">Multi-pass membrane protein</topology>
    </subcellularLocation>
</comment>
<feature type="transmembrane region" description="Helical" evidence="7">
    <location>
        <begin position="76"/>
        <end position="105"/>
    </location>
</feature>
<feature type="transmembrane region" description="Helical" evidence="7">
    <location>
        <begin position="191"/>
        <end position="210"/>
    </location>
</feature>
<keyword evidence="3 7" id="KW-0812">Transmembrane</keyword>
<dbReference type="NCBIfam" id="TIGR00813">
    <property type="entry name" value="sss"/>
    <property type="match status" value="1"/>
</dbReference>
<keyword evidence="9" id="KW-1185">Reference proteome</keyword>
<evidence type="ECO:0000313" key="9">
    <source>
        <dbReference type="Proteomes" id="UP000199421"/>
    </source>
</evidence>
<dbReference type="InterPro" id="IPR001734">
    <property type="entry name" value="Na/solute_symporter"/>
</dbReference>
<protein>
    <submittedName>
        <fullName evidence="8">Solute:Na+ symporter, SSS family</fullName>
    </submittedName>
</protein>
<dbReference type="Pfam" id="PF00474">
    <property type="entry name" value="SSF"/>
    <property type="match status" value="1"/>
</dbReference>
<dbReference type="STRING" id="407022.SAMN05661044_05135"/>
<gene>
    <name evidence="8" type="ORF">SAMN05661044_05135</name>
</gene>
<feature type="transmembrane region" description="Helical" evidence="7">
    <location>
        <begin position="340"/>
        <end position="366"/>
    </location>
</feature>